<evidence type="ECO:0000313" key="1">
    <source>
        <dbReference type="EMBL" id="GAA4034001.1"/>
    </source>
</evidence>
<protein>
    <recommendedName>
        <fullName evidence="3">Carboxypeptidase-like regulatory domain-containing protein</fullName>
    </recommendedName>
</protein>
<dbReference type="Proteomes" id="UP001501469">
    <property type="component" value="Unassembled WGS sequence"/>
</dbReference>
<name>A0ABP7U088_9BACT</name>
<reference evidence="2" key="1">
    <citation type="journal article" date="2019" name="Int. J. Syst. Evol. Microbiol.">
        <title>The Global Catalogue of Microorganisms (GCM) 10K type strain sequencing project: providing services to taxonomists for standard genome sequencing and annotation.</title>
        <authorList>
            <consortium name="The Broad Institute Genomics Platform"/>
            <consortium name="The Broad Institute Genome Sequencing Center for Infectious Disease"/>
            <person name="Wu L."/>
            <person name="Ma J."/>
        </authorList>
    </citation>
    <scope>NUCLEOTIDE SEQUENCE [LARGE SCALE GENOMIC DNA]</scope>
    <source>
        <strain evidence="2">JCM 17225</strain>
    </source>
</reference>
<evidence type="ECO:0008006" key="3">
    <source>
        <dbReference type="Google" id="ProtNLM"/>
    </source>
</evidence>
<proteinExistence type="predicted"/>
<dbReference type="Pfam" id="PF13715">
    <property type="entry name" value="CarbopepD_reg_2"/>
    <property type="match status" value="1"/>
</dbReference>
<dbReference type="EMBL" id="BAABDK010000016">
    <property type="protein sequence ID" value="GAA4034001.1"/>
    <property type="molecule type" value="Genomic_DNA"/>
</dbReference>
<comment type="caution">
    <text evidence="1">The sequence shown here is derived from an EMBL/GenBank/DDBJ whole genome shotgun (WGS) entry which is preliminary data.</text>
</comment>
<dbReference type="InterPro" id="IPR008969">
    <property type="entry name" value="CarboxyPept-like_regulatory"/>
</dbReference>
<dbReference type="RefSeq" id="WP_345053093.1">
    <property type="nucleotide sequence ID" value="NZ_BAABDK010000016.1"/>
</dbReference>
<gene>
    <name evidence="1" type="ORF">GCM10022409_17870</name>
</gene>
<keyword evidence="2" id="KW-1185">Reference proteome</keyword>
<evidence type="ECO:0000313" key="2">
    <source>
        <dbReference type="Proteomes" id="UP001501469"/>
    </source>
</evidence>
<accession>A0ABP7U088</accession>
<dbReference type="Gene3D" id="2.60.40.1120">
    <property type="entry name" value="Carboxypeptidase-like, regulatory domain"/>
    <property type="match status" value="1"/>
</dbReference>
<sequence>MLPEIASVFLLFLPLHGRAQEVLISGQVVDAATKKPVEYASMSLRNAQTGALTDLQGRFQIAGLSPNTPDSLIMMTLAYERYAMVVTAAKCTDLVLEVTQRKGFSLGRVYESHCRPYPVIPESEQLRFSIDSQYAFFIPNKEHKQLGKLRAVSLFLGDEGLPSTPFRLRIYRPKGKNQSPGADLLSETVFIKAAEDGKWHTIDLSAYNIPAVKEGFFIAVEFAVPRTVIPPAELASHPPKGLIMRPDFEVKKSNTWHFSPATGWSLAPLTGGMRRYNAMVKAEVEVLN</sequence>
<organism evidence="1 2">
    <name type="scientific">Hymenobacter glaciei</name>
    <dbReference type="NCBI Taxonomy" id="877209"/>
    <lineage>
        <taxon>Bacteria</taxon>
        <taxon>Pseudomonadati</taxon>
        <taxon>Bacteroidota</taxon>
        <taxon>Cytophagia</taxon>
        <taxon>Cytophagales</taxon>
        <taxon>Hymenobacteraceae</taxon>
        <taxon>Hymenobacter</taxon>
    </lineage>
</organism>
<dbReference type="SUPFAM" id="SSF49464">
    <property type="entry name" value="Carboxypeptidase regulatory domain-like"/>
    <property type="match status" value="1"/>
</dbReference>